<evidence type="ECO:0000313" key="8">
    <source>
        <dbReference type="EMBL" id="MFI6499556.1"/>
    </source>
</evidence>
<comment type="caution">
    <text evidence="8">The sequence shown here is derived from an EMBL/GenBank/DDBJ whole genome shotgun (WGS) entry which is preliminary data.</text>
</comment>
<organism evidence="8 9">
    <name type="scientific">Nonomuraea typhae</name>
    <dbReference type="NCBI Taxonomy" id="2603600"/>
    <lineage>
        <taxon>Bacteria</taxon>
        <taxon>Bacillati</taxon>
        <taxon>Actinomycetota</taxon>
        <taxon>Actinomycetes</taxon>
        <taxon>Streptosporangiales</taxon>
        <taxon>Streptosporangiaceae</taxon>
        <taxon>Nonomuraea</taxon>
    </lineage>
</organism>
<evidence type="ECO:0000256" key="5">
    <source>
        <dbReference type="ARBA" id="ARBA00023004"/>
    </source>
</evidence>
<dbReference type="CDD" id="cd00680">
    <property type="entry name" value="RHO_alpha_C"/>
    <property type="match status" value="1"/>
</dbReference>
<keyword evidence="5" id="KW-0408">Iron</keyword>
<evidence type="ECO:0000256" key="4">
    <source>
        <dbReference type="ARBA" id="ARBA00023002"/>
    </source>
</evidence>
<dbReference type="PROSITE" id="PS51296">
    <property type="entry name" value="RIESKE"/>
    <property type="match status" value="1"/>
</dbReference>
<dbReference type="Pfam" id="PF00355">
    <property type="entry name" value="Rieske"/>
    <property type="match status" value="1"/>
</dbReference>
<keyword evidence="2" id="KW-0001">2Fe-2S</keyword>
<evidence type="ECO:0000256" key="6">
    <source>
        <dbReference type="ARBA" id="ARBA00023014"/>
    </source>
</evidence>
<dbReference type="PRINTS" id="PR00090">
    <property type="entry name" value="RNGDIOXGNASE"/>
</dbReference>
<dbReference type="RefSeq" id="WP_397082941.1">
    <property type="nucleotide sequence ID" value="NZ_JBITGY010000005.1"/>
</dbReference>
<dbReference type="GO" id="GO:0051213">
    <property type="term" value="F:dioxygenase activity"/>
    <property type="evidence" value="ECO:0007669"/>
    <property type="project" value="UniProtKB-KW"/>
</dbReference>
<keyword evidence="9" id="KW-1185">Reference proteome</keyword>
<accession>A0ABW7YUZ1</accession>
<proteinExistence type="predicted"/>
<keyword evidence="8" id="KW-0223">Dioxygenase</keyword>
<keyword evidence="3" id="KW-0479">Metal-binding</keyword>
<dbReference type="Pfam" id="PF00848">
    <property type="entry name" value="Ring_hydroxyl_A"/>
    <property type="match status" value="1"/>
</dbReference>
<evidence type="ECO:0000256" key="2">
    <source>
        <dbReference type="ARBA" id="ARBA00022714"/>
    </source>
</evidence>
<evidence type="ECO:0000256" key="3">
    <source>
        <dbReference type="ARBA" id="ARBA00022723"/>
    </source>
</evidence>
<dbReference type="Gene3D" id="3.90.380.10">
    <property type="entry name" value="Naphthalene 1,2-dioxygenase Alpha Subunit, Chain A, domain 1"/>
    <property type="match status" value="1"/>
</dbReference>
<keyword evidence="6" id="KW-0411">Iron-sulfur</keyword>
<protein>
    <submittedName>
        <fullName evidence="8">Aromatic ring-hydroxylating dioxygenase subunit alpha</fullName>
        <ecNumber evidence="8">1.14.13.-</ecNumber>
    </submittedName>
</protein>
<keyword evidence="4 8" id="KW-0560">Oxidoreductase</keyword>
<feature type="domain" description="Rieske" evidence="7">
    <location>
        <begin position="32"/>
        <end position="141"/>
    </location>
</feature>
<dbReference type="InterPro" id="IPR036922">
    <property type="entry name" value="Rieske_2Fe-2S_sf"/>
</dbReference>
<dbReference type="SUPFAM" id="SSF55961">
    <property type="entry name" value="Bet v1-like"/>
    <property type="match status" value="1"/>
</dbReference>
<comment type="cofactor">
    <cofactor evidence="1">
        <name>Fe cation</name>
        <dbReference type="ChEBI" id="CHEBI:24875"/>
    </cofactor>
</comment>
<dbReference type="EC" id="1.14.13.-" evidence="8"/>
<dbReference type="InterPro" id="IPR001663">
    <property type="entry name" value="Rng_hydr_dOase-A"/>
</dbReference>
<gene>
    <name evidence="8" type="ORF">ACIBG2_19365</name>
</gene>
<dbReference type="PANTHER" id="PTHR43756">
    <property type="entry name" value="CHOLINE MONOOXYGENASE, CHLOROPLASTIC"/>
    <property type="match status" value="1"/>
</dbReference>
<dbReference type="EMBL" id="JBITGY010000005">
    <property type="protein sequence ID" value="MFI6499556.1"/>
    <property type="molecule type" value="Genomic_DNA"/>
</dbReference>
<dbReference type="CDD" id="cd03469">
    <property type="entry name" value="Rieske_RO_Alpha_N"/>
    <property type="match status" value="1"/>
</dbReference>
<sequence>MTDTATQILPPSTYFDAGWYEREQLELFSRTWRYAGTTDDLDRPGSYRSVQAGRHPLVVVRGQDGALRAFHNVCRHRGTAVLSGSGRVEKNIVCPYHNWTYGLDGCLRAVPQRNEVDRRLDRTKLGLHPASAAVWRGLVFVHPDPDPEPLDDWLGDLPGRMAPYDPLRLVQVAADVHHVKANWKVFMENALDNYHLGYVHKDTLSGYDHKNQEQYACGDRHWFFYEPPRKPGRVTPREAGLKPIATEPRWYGSSFGLFFPNLFVLSSATLWASVEVIPTGPETTTFEMRTRVLPGQSGRLAAAGLAEAVLGLSRRILRKQPAYDLIEEDVFCCEAVQTGIRSPYFSVGPIAYRYEHGILAFQRNVLDYVPLER</sequence>
<dbReference type="InterPro" id="IPR017941">
    <property type="entry name" value="Rieske_2Fe-2S"/>
</dbReference>
<evidence type="ECO:0000259" key="7">
    <source>
        <dbReference type="PROSITE" id="PS51296"/>
    </source>
</evidence>
<dbReference type="PANTHER" id="PTHR43756:SF5">
    <property type="entry name" value="CHOLINE MONOOXYGENASE, CHLOROPLASTIC"/>
    <property type="match status" value="1"/>
</dbReference>
<name>A0ABW7YUZ1_9ACTN</name>
<evidence type="ECO:0000313" key="9">
    <source>
        <dbReference type="Proteomes" id="UP001612741"/>
    </source>
</evidence>
<dbReference type="Gene3D" id="2.102.10.10">
    <property type="entry name" value="Rieske [2Fe-2S] iron-sulphur domain"/>
    <property type="match status" value="1"/>
</dbReference>
<reference evidence="8 9" key="1">
    <citation type="submission" date="2024-10" db="EMBL/GenBank/DDBJ databases">
        <title>The Natural Products Discovery Center: Release of the First 8490 Sequenced Strains for Exploring Actinobacteria Biosynthetic Diversity.</title>
        <authorList>
            <person name="Kalkreuter E."/>
            <person name="Kautsar S.A."/>
            <person name="Yang D."/>
            <person name="Bader C.D."/>
            <person name="Teijaro C.N."/>
            <person name="Fluegel L."/>
            <person name="Davis C.M."/>
            <person name="Simpson J.R."/>
            <person name="Lauterbach L."/>
            <person name="Steele A.D."/>
            <person name="Gui C."/>
            <person name="Meng S."/>
            <person name="Li G."/>
            <person name="Viehrig K."/>
            <person name="Ye F."/>
            <person name="Su P."/>
            <person name="Kiefer A.F."/>
            <person name="Nichols A."/>
            <person name="Cepeda A.J."/>
            <person name="Yan W."/>
            <person name="Fan B."/>
            <person name="Jiang Y."/>
            <person name="Adhikari A."/>
            <person name="Zheng C.-J."/>
            <person name="Schuster L."/>
            <person name="Cowan T.M."/>
            <person name="Smanski M.J."/>
            <person name="Chevrette M.G."/>
            <person name="De Carvalho L.P.S."/>
            <person name="Shen B."/>
        </authorList>
    </citation>
    <scope>NUCLEOTIDE SEQUENCE [LARGE SCALE GENOMIC DNA]</scope>
    <source>
        <strain evidence="8 9">NPDC050545</strain>
    </source>
</reference>
<dbReference type="Proteomes" id="UP001612741">
    <property type="component" value="Unassembled WGS sequence"/>
</dbReference>
<dbReference type="SUPFAM" id="SSF50022">
    <property type="entry name" value="ISP domain"/>
    <property type="match status" value="1"/>
</dbReference>
<dbReference type="InterPro" id="IPR015879">
    <property type="entry name" value="Ring_hydroxy_dOase_asu_C_dom"/>
</dbReference>
<evidence type="ECO:0000256" key="1">
    <source>
        <dbReference type="ARBA" id="ARBA00001962"/>
    </source>
</evidence>